<evidence type="ECO:0000256" key="1">
    <source>
        <dbReference type="ARBA" id="ARBA00004141"/>
    </source>
</evidence>
<gene>
    <name evidence="8" type="ORF">NW755_006655</name>
</gene>
<evidence type="ECO:0000256" key="4">
    <source>
        <dbReference type="ARBA" id="ARBA00022989"/>
    </source>
</evidence>
<feature type="transmembrane region" description="Helical" evidence="7">
    <location>
        <begin position="456"/>
        <end position="480"/>
    </location>
</feature>
<evidence type="ECO:0000256" key="5">
    <source>
        <dbReference type="ARBA" id="ARBA00023136"/>
    </source>
</evidence>
<feature type="transmembrane region" description="Helical" evidence="7">
    <location>
        <begin position="182"/>
        <end position="201"/>
    </location>
</feature>
<feature type="region of interest" description="Disordered" evidence="6">
    <location>
        <begin position="1"/>
        <end position="35"/>
    </location>
</feature>
<dbReference type="InterPro" id="IPR002293">
    <property type="entry name" value="AA/rel_permease1"/>
</dbReference>
<keyword evidence="5 7" id="KW-0472">Membrane</keyword>
<evidence type="ECO:0000313" key="9">
    <source>
        <dbReference type="Proteomes" id="UP001152087"/>
    </source>
</evidence>
<dbReference type="PIRSF" id="PIRSF006060">
    <property type="entry name" value="AA_transporter"/>
    <property type="match status" value="1"/>
</dbReference>
<feature type="compositionally biased region" description="Basic and acidic residues" evidence="6">
    <location>
        <begin position="9"/>
        <end position="26"/>
    </location>
</feature>
<reference evidence="8" key="1">
    <citation type="submission" date="2022-09" db="EMBL/GenBank/DDBJ databases">
        <title>Fusarium specimens isolated from Avocado Roots.</title>
        <authorList>
            <person name="Stajich J."/>
            <person name="Roper C."/>
            <person name="Heimlech-Rivalta G."/>
        </authorList>
    </citation>
    <scope>NUCLEOTIDE SEQUENCE</scope>
    <source>
        <strain evidence="8">A02</strain>
    </source>
</reference>
<dbReference type="Gene3D" id="1.20.1740.10">
    <property type="entry name" value="Amino acid/polyamine transporter I"/>
    <property type="match status" value="1"/>
</dbReference>
<sequence>MDSASLEGGGEKMSDDHKQVDGRARPESVTMGEQKDLSPDAARLIAMGYKPQMKRELSTVQLVGVAFMVTASWLGVTGGFSTGVVIGGSASLVYGLIIVAFFNIFFVTTLSELVSAMPNAGGQYYWVTKLAPGRLARPSAYFTGICNLSGGIIASAGATVLMGHMVLGVAKLAHPGYVIQQWHAYLIGLAFNFSTFIINMNKDHVAKGVSIGMFVNIIVCAAVIIVVPAVSTSHTEASFIFGSVENISGWKSKGMAFLVGLINANYSFGLIDTAVHMAEEITEPEKNIPKALYLTVGIGFVTAWPLAVLLMYCMTDFDAIVNTETGVPLLELFYISLRRSQAGAIVMMSLLIVAWTFALVALHAYQSRICWSFARDNGLPFSHLWSRVHPKLNIPLEALMLCASLSGILSILCVASTTAFNSLAAGVIIFPSLTYTLPAAYSLLPRNKEIKGPFNLGLFGTVSRVMTICFCLFAVVIYSFPYVMPATGSNMNYVSAIIAIILLGSIMDWTFRARRHFTIRESE</sequence>
<dbReference type="Pfam" id="PF13520">
    <property type="entry name" value="AA_permease_2"/>
    <property type="match status" value="1"/>
</dbReference>
<feature type="transmembrane region" description="Helical" evidence="7">
    <location>
        <begin position="139"/>
        <end position="162"/>
    </location>
</feature>
<proteinExistence type="predicted"/>
<dbReference type="PANTHER" id="PTHR45649">
    <property type="entry name" value="AMINO-ACID PERMEASE BAT1"/>
    <property type="match status" value="1"/>
</dbReference>
<dbReference type="AlphaFoldDB" id="A0A9W8R5H4"/>
<evidence type="ECO:0000313" key="8">
    <source>
        <dbReference type="EMBL" id="KAJ4188493.1"/>
    </source>
</evidence>
<feature type="transmembrane region" description="Helical" evidence="7">
    <location>
        <begin position="492"/>
        <end position="511"/>
    </location>
</feature>
<organism evidence="8 9">
    <name type="scientific">Fusarium falciforme</name>
    <dbReference type="NCBI Taxonomy" id="195108"/>
    <lineage>
        <taxon>Eukaryota</taxon>
        <taxon>Fungi</taxon>
        <taxon>Dikarya</taxon>
        <taxon>Ascomycota</taxon>
        <taxon>Pezizomycotina</taxon>
        <taxon>Sordariomycetes</taxon>
        <taxon>Hypocreomycetidae</taxon>
        <taxon>Hypocreales</taxon>
        <taxon>Nectriaceae</taxon>
        <taxon>Fusarium</taxon>
        <taxon>Fusarium solani species complex</taxon>
    </lineage>
</organism>
<feature type="transmembrane region" description="Helical" evidence="7">
    <location>
        <begin position="57"/>
        <end position="76"/>
    </location>
</feature>
<feature type="transmembrane region" description="Helical" evidence="7">
    <location>
        <begin position="423"/>
        <end position="444"/>
    </location>
</feature>
<feature type="transmembrane region" description="Helical" evidence="7">
    <location>
        <begin position="254"/>
        <end position="271"/>
    </location>
</feature>
<comment type="subcellular location">
    <subcellularLocation>
        <location evidence="1">Membrane</location>
        <topology evidence="1">Multi-pass membrane protein</topology>
    </subcellularLocation>
</comment>
<feature type="transmembrane region" description="Helical" evidence="7">
    <location>
        <begin position="396"/>
        <end position="417"/>
    </location>
</feature>
<evidence type="ECO:0000256" key="6">
    <source>
        <dbReference type="SAM" id="MobiDB-lite"/>
    </source>
</evidence>
<name>A0A9W8R5H4_9HYPO</name>
<evidence type="ECO:0000256" key="3">
    <source>
        <dbReference type="ARBA" id="ARBA00022692"/>
    </source>
</evidence>
<feature type="transmembrane region" description="Helical" evidence="7">
    <location>
        <begin position="291"/>
        <end position="312"/>
    </location>
</feature>
<evidence type="ECO:0000256" key="2">
    <source>
        <dbReference type="ARBA" id="ARBA00022448"/>
    </source>
</evidence>
<keyword evidence="2" id="KW-0813">Transport</keyword>
<dbReference type="Proteomes" id="UP001152087">
    <property type="component" value="Unassembled WGS sequence"/>
</dbReference>
<protein>
    <recommendedName>
        <fullName evidence="10">Amino acid transporter</fullName>
    </recommendedName>
</protein>
<dbReference type="EMBL" id="JAOQAV010000015">
    <property type="protein sequence ID" value="KAJ4188493.1"/>
    <property type="molecule type" value="Genomic_DNA"/>
</dbReference>
<evidence type="ECO:0000256" key="7">
    <source>
        <dbReference type="SAM" id="Phobius"/>
    </source>
</evidence>
<dbReference type="GO" id="GO:0022857">
    <property type="term" value="F:transmembrane transporter activity"/>
    <property type="evidence" value="ECO:0007669"/>
    <property type="project" value="InterPro"/>
</dbReference>
<dbReference type="GO" id="GO:0016020">
    <property type="term" value="C:membrane"/>
    <property type="evidence" value="ECO:0007669"/>
    <property type="project" value="UniProtKB-SubCell"/>
</dbReference>
<feature type="transmembrane region" description="Helical" evidence="7">
    <location>
        <begin position="342"/>
        <end position="365"/>
    </location>
</feature>
<evidence type="ECO:0008006" key="10">
    <source>
        <dbReference type="Google" id="ProtNLM"/>
    </source>
</evidence>
<keyword evidence="4 7" id="KW-1133">Transmembrane helix</keyword>
<comment type="caution">
    <text evidence="8">The sequence shown here is derived from an EMBL/GenBank/DDBJ whole genome shotgun (WGS) entry which is preliminary data.</text>
</comment>
<keyword evidence="9" id="KW-1185">Reference proteome</keyword>
<dbReference type="PANTHER" id="PTHR45649:SF7">
    <property type="entry name" value="CHOLINE TRANSPORT PROTEIN"/>
    <property type="match status" value="1"/>
</dbReference>
<feature type="transmembrane region" description="Helical" evidence="7">
    <location>
        <begin position="82"/>
        <end position="107"/>
    </location>
</feature>
<keyword evidence="3 7" id="KW-0812">Transmembrane</keyword>
<accession>A0A9W8R5H4</accession>
<feature type="transmembrane region" description="Helical" evidence="7">
    <location>
        <begin position="213"/>
        <end position="234"/>
    </location>
</feature>